<dbReference type="AlphaFoldDB" id="A0A9D4IL17"/>
<dbReference type="EMBL" id="JAIWYP010000009">
    <property type="protein sequence ID" value="KAH3776507.1"/>
    <property type="molecule type" value="Genomic_DNA"/>
</dbReference>
<comment type="caution">
    <text evidence="3">The sequence shown here is derived from an EMBL/GenBank/DDBJ whole genome shotgun (WGS) entry which is preliminary data.</text>
</comment>
<reference evidence="3" key="2">
    <citation type="submission" date="2020-11" db="EMBL/GenBank/DDBJ databases">
        <authorList>
            <person name="McCartney M.A."/>
            <person name="Auch B."/>
            <person name="Kono T."/>
            <person name="Mallez S."/>
            <person name="Becker A."/>
            <person name="Gohl D.M."/>
            <person name="Silverstein K.A.T."/>
            <person name="Koren S."/>
            <person name="Bechman K.B."/>
            <person name="Herman A."/>
            <person name="Abrahante J.E."/>
            <person name="Garbe J."/>
        </authorList>
    </citation>
    <scope>NUCLEOTIDE SEQUENCE</scope>
    <source>
        <strain evidence="3">Duluth1</strain>
        <tissue evidence="3">Whole animal</tissue>
    </source>
</reference>
<evidence type="ECO:0000313" key="4">
    <source>
        <dbReference type="Proteomes" id="UP000828390"/>
    </source>
</evidence>
<accession>A0A9D4IL17</accession>
<dbReference type="Proteomes" id="UP000828390">
    <property type="component" value="Unassembled WGS sequence"/>
</dbReference>
<evidence type="ECO:0000313" key="2">
    <source>
        <dbReference type="EMBL" id="KAH3776507.1"/>
    </source>
</evidence>
<sequence>MVYVSLLLFAKRYAQPMDKHAEKANANTTSRQFADPPQRDSTDMEVSSLIHCATF</sequence>
<organism evidence="3 4">
    <name type="scientific">Dreissena polymorpha</name>
    <name type="common">Zebra mussel</name>
    <name type="synonym">Mytilus polymorpha</name>
    <dbReference type="NCBI Taxonomy" id="45954"/>
    <lineage>
        <taxon>Eukaryota</taxon>
        <taxon>Metazoa</taxon>
        <taxon>Spiralia</taxon>
        <taxon>Lophotrochozoa</taxon>
        <taxon>Mollusca</taxon>
        <taxon>Bivalvia</taxon>
        <taxon>Autobranchia</taxon>
        <taxon>Heteroconchia</taxon>
        <taxon>Euheterodonta</taxon>
        <taxon>Imparidentia</taxon>
        <taxon>Neoheterodontei</taxon>
        <taxon>Myida</taxon>
        <taxon>Dreissenoidea</taxon>
        <taxon>Dreissenidae</taxon>
        <taxon>Dreissena</taxon>
    </lineage>
</organism>
<evidence type="ECO:0000313" key="3">
    <source>
        <dbReference type="EMBL" id="KAH3776572.1"/>
    </source>
</evidence>
<evidence type="ECO:0000256" key="1">
    <source>
        <dbReference type="SAM" id="MobiDB-lite"/>
    </source>
</evidence>
<name>A0A9D4IL17_DREPO</name>
<feature type="region of interest" description="Disordered" evidence="1">
    <location>
        <begin position="20"/>
        <end position="44"/>
    </location>
</feature>
<protein>
    <submittedName>
        <fullName evidence="3">Uncharacterized protein</fullName>
    </submittedName>
</protein>
<proteinExistence type="predicted"/>
<gene>
    <name evidence="2" type="ORF">DPMN_177933</name>
    <name evidence="3" type="ORF">DPMN_178002</name>
</gene>
<dbReference type="EMBL" id="JAIWYP010000009">
    <property type="protein sequence ID" value="KAH3776572.1"/>
    <property type="molecule type" value="Genomic_DNA"/>
</dbReference>
<keyword evidence="4" id="KW-1185">Reference proteome</keyword>
<reference evidence="3" key="1">
    <citation type="journal article" date="2019" name="bioRxiv">
        <title>The Genome of the Zebra Mussel, Dreissena polymorpha: A Resource for Invasive Species Research.</title>
        <authorList>
            <person name="McCartney M.A."/>
            <person name="Auch B."/>
            <person name="Kono T."/>
            <person name="Mallez S."/>
            <person name="Zhang Y."/>
            <person name="Obille A."/>
            <person name="Becker A."/>
            <person name="Abrahante J.E."/>
            <person name="Garbe J."/>
            <person name="Badalamenti J.P."/>
            <person name="Herman A."/>
            <person name="Mangelson H."/>
            <person name="Liachko I."/>
            <person name="Sullivan S."/>
            <person name="Sone E.D."/>
            <person name="Koren S."/>
            <person name="Silverstein K.A.T."/>
            <person name="Beckman K.B."/>
            <person name="Gohl D.M."/>
        </authorList>
    </citation>
    <scope>NUCLEOTIDE SEQUENCE</scope>
    <source>
        <strain evidence="3">Duluth1</strain>
        <tissue evidence="3">Whole animal</tissue>
    </source>
</reference>